<evidence type="ECO:0000313" key="1">
    <source>
        <dbReference type="EMBL" id="TFK62824.1"/>
    </source>
</evidence>
<proteinExistence type="predicted"/>
<reference evidence="1 2" key="1">
    <citation type="journal article" date="2019" name="Nat. Ecol. Evol.">
        <title>Megaphylogeny resolves global patterns of mushroom evolution.</title>
        <authorList>
            <person name="Varga T."/>
            <person name="Krizsan K."/>
            <person name="Foldi C."/>
            <person name="Dima B."/>
            <person name="Sanchez-Garcia M."/>
            <person name="Sanchez-Ramirez S."/>
            <person name="Szollosi G.J."/>
            <person name="Szarkandi J.G."/>
            <person name="Papp V."/>
            <person name="Albert L."/>
            <person name="Andreopoulos W."/>
            <person name="Angelini C."/>
            <person name="Antonin V."/>
            <person name="Barry K.W."/>
            <person name="Bougher N.L."/>
            <person name="Buchanan P."/>
            <person name="Buyck B."/>
            <person name="Bense V."/>
            <person name="Catcheside P."/>
            <person name="Chovatia M."/>
            <person name="Cooper J."/>
            <person name="Damon W."/>
            <person name="Desjardin D."/>
            <person name="Finy P."/>
            <person name="Geml J."/>
            <person name="Haridas S."/>
            <person name="Hughes K."/>
            <person name="Justo A."/>
            <person name="Karasinski D."/>
            <person name="Kautmanova I."/>
            <person name="Kiss B."/>
            <person name="Kocsube S."/>
            <person name="Kotiranta H."/>
            <person name="LaButti K.M."/>
            <person name="Lechner B.E."/>
            <person name="Liimatainen K."/>
            <person name="Lipzen A."/>
            <person name="Lukacs Z."/>
            <person name="Mihaltcheva S."/>
            <person name="Morgado L.N."/>
            <person name="Niskanen T."/>
            <person name="Noordeloos M.E."/>
            <person name="Ohm R.A."/>
            <person name="Ortiz-Santana B."/>
            <person name="Ovrebo C."/>
            <person name="Racz N."/>
            <person name="Riley R."/>
            <person name="Savchenko A."/>
            <person name="Shiryaev A."/>
            <person name="Soop K."/>
            <person name="Spirin V."/>
            <person name="Szebenyi C."/>
            <person name="Tomsovsky M."/>
            <person name="Tulloss R.E."/>
            <person name="Uehling J."/>
            <person name="Grigoriev I.V."/>
            <person name="Vagvolgyi C."/>
            <person name="Papp T."/>
            <person name="Martin F.M."/>
            <person name="Miettinen O."/>
            <person name="Hibbett D.S."/>
            <person name="Nagy L.G."/>
        </authorList>
    </citation>
    <scope>NUCLEOTIDE SEQUENCE [LARGE SCALE GENOMIC DNA]</scope>
    <source>
        <strain evidence="1 2">NL-1719</strain>
    </source>
</reference>
<protein>
    <submittedName>
        <fullName evidence="1">Uncharacterized protein</fullName>
    </submittedName>
</protein>
<gene>
    <name evidence="1" type="ORF">BDN72DRAFT_902908</name>
</gene>
<sequence length="320" mass="35633">MNFSSSSQAQISQSTVNNTIIHANSVQLTNTQRRRSGFKSLSARSEKDGASMIFDQEISKTRVEMLVDVRQGLPVINYVAKHEEISRKIVGESGQWFLKTKEFEDWKNGKFTGIIAVGHPGAGKSCLFSLVVSHLQEQGKPVRVVYLYLDHQQAESQTPTNIISTLLHQLLLSYSELPESATALYSQLGLDQGLPPLRVLVSTLIALCRDTNYRTYIVLDAFDESKPSFQTELAHILEDLLKAQVQLFATTRPSAERLVTLADGIHFKKVPIQATASDLSMFLKEKLNAKRTFQSLVGTDFGQEVIKTIVSKSEGVYVII</sequence>
<dbReference type="Proteomes" id="UP000308600">
    <property type="component" value="Unassembled WGS sequence"/>
</dbReference>
<organism evidence="1 2">
    <name type="scientific">Pluteus cervinus</name>
    <dbReference type="NCBI Taxonomy" id="181527"/>
    <lineage>
        <taxon>Eukaryota</taxon>
        <taxon>Fungi</taxon>
        <taxon>Dikarya</taxon>
        <taxon>Basidiomycota</taxon>
        <taxon>Agaricomycotina</taxon>
        <taxon>Agaricomycetes</taxon>
        <taxon>Agaricomycetidae</taxon>
        <taxon>Agaricales</taxon>
        <taxon>Pluteineae</taxon>
        <taxon>Pluteaceae</taxon>
        <taxon>Pluteus</taxon>
    </lineage>
</organism>
<evidence type="ECO:0000313" key="2">
    <source>
        <dbReference type="Proteomes" id="UP000308600"/>
    </source>
</evidence>
<accession>A0ACD3ABY0</accession>
<name>A0ACD3ABY0_9AGAR</name>
<dbReference type="EMBL" id="ML208557">
    <property type="protein sequence ID" value="TFK62824.1"/>
    <property type="molecule type" value="Genomic_DNA"/>
</dbReference>
<keyword evidence="2" id="KW-1185">Reference proteome</keyword>